<name>A0AAW9RIR3_9GAMM</name>
<accession>A0AAW9RIR3</accession>
<evidence type="ECO:0000313" key="1">
    <source>
        <dbReference type="EMBL" id="MEJ8568740.1"/>
    </source>
</evidence>
<dbReference type="EMBL" id="JAZHOG010000009">
    <property type="protein sequence ID" value="MEJ8568740.1"/>
    <property type="molecule type" value="Genomic_DNA"/>
</dbReference>
<sequence>MSGNSEGDSGARLLLLDDGRPGHWRQVSALAAQLDLSARRIELRLLPPWRWLAPRRLPLGLAVHGALRRSLPVEPPRAVISCGRRSALVLRWLADYWPERPLTVQILHCGIDPRHFDWLITPRHDAVSAPNVIRTLGSLNPVDEKWLSCTPEDPVRTGPEPHVVLLLGGRSRHFDLSPAWLEEHLAPLAGTVHRAGGSLEAVASPRTPGWARDEFTKLTVPPVRRFTGWRADETGAGSYRAALSRATHFVVTADSVNLLSEACATGRPVCVLGAERVRGRIADFVRTLLADGYAHPAEELAGVLAGQRACRRLRETPAVAVRLRRSGGLGQGTHAGLEN</sequence>
<dbReference type="RefSeq" id="WP_354696062.1">
    <property type="nucleotide sequence ID" value="NZ_JAZHOG010000009.1"/>
</dbReference>
<dbReference type="PANTHER" id="PTHR33986">
    <property type="entry name" value="OS02G0535700 PROTEIN"/>
    <property type="match status" value="1"/>
</dbReference>
<evidence type="ECO:0000313" key="2">
    <source>
        <dbReference type="Proteomes" id="UP001359886"/>
    </source>
</evidence>
<dbReference type="AlphaFoldDB" id="A0AAW9RIR3"/>
<dbReference type="InterPro" id="IPR009367">
    <property type="entry name" value="Elm1-like"/>
</dbReference>
<reference evidence="1 2" key="1">
    <citation type="submission" date="2024-02" db="EMBL/GenBank/DDBJ databases">
        <title>A novel Wenzhouxiangellaceae bacterium, isolated from coastal sediments.</title>
        <authorList>
            <person name="Du Z.-J."/>
            <person name="Ye Y.-Q."/>
            <person name="Zhang X.-Y."/>
        </authorList>
    </citation>
    <scope>NUCLEOTIDE SEQUENCE [LARGE SCALE GENOMIC DNA]</scope>
    <source>
        <strain evidence="1 2">CH-27</strain>
    </source>
</reference>
<dbReference type="PANTHER" id="PTHR33986:SF15">
    <property type="entry name" value="MITOCHONDRIAL FISSION PROTEIN ELM1"/>
    <property type="match status" value="1"/>
</dbReference>
<proteinExistence type="predicted"/>
<gene>
    <name evidence="1" type="ORF">V3330_13990</name>
</gene>
<keyword evidence="2" id="KW-1185">Reference proteome</keyword>
<organism evidence="1 2">
    <name type="scientific">Elongatibacter sediminis</name>
    <dbReference type="NCBI Taxonomy" id="3119006"/>
    <lineage>
        <taxon>Bacteria</taxon>
        <taxon>Pseudomonadati</taxon>
        <taxon>Pseudomonadota</taxon>
        <taxon>Gammaproteobacteria</taxon>
        <taxon>Chromatiales</taxon>
        <taxon>Wenzhouxiangellaceae</taxon>
        <taxon>Elongatibacter</taxon>
    </lineage>
</organism>
<comment type="caution">
    <text evidence="1">The sequence shown here is derived from an EMBL/GenBank/DDBJ whole genome shotgun (WGS) entry which is preliminary data.</text>
</comment>
<dbReference type="Pfam" id="PF06258">
    <property type="entry name" value="Mito_fiss_Elm1"/>
    <property type="match status" value="1"/>
</dbReference>
<protein>
    <submittedName>
        <fullName evidence="1">Mitochondrial fission ELM1 family protein</fullName>
    </submittedName>
</protein>
<dbReference type="Proteomes" id="UP001359886">
    <property type="component" value="Unassembled WGS sequence"/>
</dbReference>